<dbReference type="InterPro" id="IPR040326">
    <property type="entry name" value="HAP2/GCS1"/>
</dbReference>
<comment type="similarity">
    <text evidence="2">Belongs to the HAP2/GCS1 family.</text>
</comment>
<evidence type="ECO:0000256" key="1">
    <source>
        <dbReference type="ARBA" id="ARBA00004251"/>
    </source>
</evidence>
<name>A0A8S1IK46_9CHLO</name>
<dbReference type="AlphaFoldDB" id="A0A8S1IK46"/>
<evidence type="ECO:0000256" key="10">
    <source>
        <dbReference type="ARBA" id="ARBA00023279"/>
    </source>
</evidence>
<evidence type="ECO:0000256" key="8">
    <source>
        <dbReference type="ARBA" id="ARBA00023136"/>
    </source>
</evidence>
<keyword evidence="4" id="KW-0812">Transmembrane</keyword>
<gene>
    <name evidence="12" type="ORF">OSTQU699_LOCUS377</name>
</gene>
<keyword evidence="3" id="KW-1003">Cell membrane</keyword>
<dbReference type="GO" id="GO:0007338">
    <property type="term" value="P:single fertilization"/>
    <property type="evidence" value="ECO:0007669"/>
    <property type="project" value="UniProtKB-KW"/>
</dbReference>
<comment type="caution">
    <text evidence="12">The sequence shown here is derived from an EMBL/GenBank/DDBJ whole genome shotgun (WGS) entry which is preliminary data.</text>
</comment>
<reference evidence="12" key="1">
    <citation type="submission" date="2020-12" db="EMBL/GenBank/DDBJ databases">
        <authorList>
            <person name="Iha C."/>
        </authorList>
    </citation>
    <scope>NUCLEOTIDE SEQUENCE</scope>
</reference>
<feature type="region of interest" description="Disordered" evidence="11">
    <location>
        <begin position="172"/>
        <end position="214"/>
    </location>
</feature>
<dbReference type="Proteomes" id="UP000708148">
    <property type="component" value="Unassembled WGS sequence"/>
</dbReference>
<evidence type="ECO:0000313" key="12">
    <source>
        <dbReference type="EMBL" id="CAD7695016.1"/>
    </source>
</evidence>
<accession>A0A8S1IK46</accession>
<dbReference type="GO" id="GO:0005886">
    <property type="term" value="C:plasma membrane"/>
    <property type="evidence" value="ECO:0007669"/>
    <property type="project" value="UniProtKB-SubCell"/>
</dbReference>
<evidence type="ECO:0000256" key="2">
    <source>
        <dbReference type="ARBA" id="ARBA00010929"/>
    </source>
</evidence>
<keyword evidence="6" id="KW-1133">Transmembrane helix</keyword>
<evidence type="ECO:0000256" key="4">
    <source>
        <dbReference type="ARBA" id="ARBA00022692"/>
    </source>
</evidence>
<keyword evidence="9" id="KW-1015">Disulfide bond</keyword>
<dbReference type="PANTHER" id="PTHR31764:SF0">
    <property type="entry name" value="GENERATIVE CELL SPECIFIC-1_HAP2 DOMAIN-CONTAINING PROTEIN"/>
    <property type="match status" value="1"/>
</dbReference>
<dbReference type="PANTHER" id="PTHR31764">
    <property type="entry name" value="PROTEIN HAPLESS 2"/>
    <property type="match status" value="1"/>
</dbReference>
<dbReference type="EMBL" id="CAJHUC010000291">
    <property type="protein sequence ID" value="CAD7695016.1"/>
    <property type="molecule type" value="Genomic_DNA"/>
</dbReference>
<evidence type="ECO:0000256" key="3">
    <source>
        <dbReference type="ARBA" id="ARBA00022475"/>
    </source>
</evidence>
<keyword evidence="5" id="KW-0732">Signal</keyword>
<feature type="non-terminal residue" evidence="12">
    <location>
        <position position="214"/>
    </location>
</feature>
<evidence type="ECO:0000256" key="7">
    <source>
        <dbReference type="ARBA" id="ARBA00023121"/>
    </source>
</evidence>
<evidence type="ECO:0000256" key="11">
    <source>
        <dbReference type="SAM" id="MobiDB-lite"/>
    </source>
</evidence>
<evidence type="ECO:0000256" key="9">
    <source>
        <dbReference type="ARBA" id="ARBA00023157"/>
    </source>
</evidence>
<proteinExistence type="inferred from homology"/>
<sequence>MEQFVRVRPSLRQAVTVGLWLFTVCLGWAGGTVIASSKLERCVKDGAVETASLACNDKLVVTVAVEGGRELDTERLEFEMGCVGSPECPCPCNYASDRTCSCRDLGQKLSINLQKTPVSAAYPLTYVQSFNAKPTEVTHAGLTNCQGFELGSAQTQFEITVKVEKIAGVGPPAEASAGSETSPDIDTESLVLSPSEPHKMSENRTVEAELLGDL</sequence>
<keyword evidence="10" id="KW-0278">Fertilization</keyword>
<feature type="compositionally biased region" description="Basic and acidic residues" evidence="11">
    <location>
        <begin position="196"/>
        <end position="207"/>
    </location>
</feature>
<dbReference type="GO" id="GO:0008289">
    <property type="term" value="F:lipid binding"/>
    <property type="evidence" value="ECO:0007669"/>
    <property type="project" value="UniProtKB-KW"/>
</dbReference>
<protein>
    <submittedName>
        <fullName evidence="12">Uncharacterized protein</fullName>
    </submittedName>
</protein>
<organism evidence="12 13">
    <name type="scientific">Ostreobium quekettii</name>
    <dbReference type="NCBI Taxonomy" id="121088"/>
    <lineage>
        <taxon>Eukaryota</taxon>
        <taxon>Viridiplantae</taxon>
        <taxon>Chlorophyta</taxon>
        <taxon>core chlorophytes</taxon>
        <taxon>Ulvophyceae</taxon>
        <taxon>TCBD clade</taxon>
        <taxon>Bryopsidales</taxon>
        <taxon>Ostreobineae</taxon>
        <taxon>Ostreobiaceae</taxon>
        <taxon>Ostreobium</taxon>
    </lineage>
</organism>
<evidence type="ECO:0000256" key="6">
    <source>
        <dbReference type="ARBA" id="ARBA00022989"/>
    </source>
</evidence>
<evidence type="ECO:0000313" key="13">
    <source>
        <dbReference type="Proteomes" id="UP000708148"/>
    </source>
</evidence>
<keyword evidence="13" id="KW-1185">Reference proteome</keyword>
<keyword evidence="7" id="KW-0446">Lipid-binding</keyword>
<evidence type="ECO:0000256" key="5">
    <source>
        <dbReference type="ARBA" id="ARBA00022729"/>
    </source>
</evidence>
<dbReference type="OrthoDB" id="272303at2759"/>
<comment type="subcellular location">
    <subcellularLocation>
        <location evidence="1">Cell membrane</location>
        <topology evidence="1">Single-pass type I membrane protein</topology>
    </subcellularLocation>
</comment>
<keyword evidence="8" id="KW-0472">Membrane</keyword>